<proteinExistence type="predicted"/>
<dbReference type="InterPro" id="IPR052559">
    <property type="entry name" value="V-haloperoxidase"/>
</dbReference>
<keyword evidence="2" id="KW-1185">Reference proteome</keyword>
<gene>
    <name evidence="1" type="ORF">FPE01S_01_01780</name>
</gene>
<name>A0A0E9MUR4_9BACT</name>
<dbReference type="PANTHER" id="PTHR34599">
    <property type="entry name" value="PEROXIDASE-RELATED"/>
    <property type="match status" value="1"/>
</dbReference>
<dbReference type="STRING" id="1220578.FPE01S_01_01780"/>
<dbReference type="Gene3D" id="1.10.606.20">
    <property type="match status" value="1"/>
</dbReference>
<evidence type="ECO:0000313" key="1">
    <source>
        <dbReference type="EMBL" id="GAO41166.1"/>
    </source>
</evidence>
<dbReference type="PANTHER" id="PTHR34599:SF2">
    <property type="entry name" value="TRAF-TYPE DOMAIN-CONTAINING PROTEIN"/>
    <property type="match status" value="1"/>
</dbReference>
<dbReference type="RefSeq" id="WP_046367078.1">
    <property type="nucleotide sequence ID" value="NZ_BBWV01000001.1"/>
</dbReference>
<accession>A0A0E9MUR4</accession>
<comment type="caution">
    <text evidence="1">The sequence shown here is derived from an EMBL/GenBank/DDBJ whole genome shotgun (WGS) entry which is preliminary data.</text>
</comment>
<sequence>MKLSINRWLLPVLLLVGGAARTQTPKKNDVNGTALLHRAHQALTDVMVHDIFSPPVASRVYAYTHMAAYECLAHFSPSLKNLQGQVMDYPRIQFPDTARIDPVIAALYAFQLTGKQLIFSEKVFTDSLDHLKTIAGSGLKKGKSLSASLAAGKLVADSILAWSGRDHYKETRKMRRYSYKKDPGAWLPTPPGYMAAVEPNWRMIRPLTMDSASQFRPAPATVFSKEKGSAFYQLAEEVYTISKQLTKEQREIALFWDCNPFFLNTQGHLNYATKKISPGGHWMQIAGLVSRMKGADLFTTSKAYTATAMVIFEGFISCWEEKYHSQLIRPETYINAYMDESWRPLLQTPPFPEHSSGHSVVSAAASVVLTKVFGDQVAFTDDTEVPFGLPSRQFRSFEEASKEAAISRLYGGIHYRPAIDNGYKEGVEVAGWMLGRVNLGW</sequence>
<dbReference type="OrthoDB" id="9780455at2"/>
<protein>
    <submittedName>
        <fullName evidence="1">Uncharacterized protein</fullName>
    </submittedName>
</protein>
<dbReference type="AlphaFoldDB" id="A0A0E9MUR4"/>
<reference evidence="1 2" key="1">
    <citation type="submission" date="2015-04" db="EMBL/GenBank/DDBJ databases">
        <title>Whole genome shotgun sequence of Flavihumibacter petaseus NBRC 106054.</title>
        <authorList>
            <person name="Miyazawa S."/>
            <person name="Hosoyama A."/>
            <person name="Hashimoto M."/>
            <person name="Noguchi M."/>
            <person name="Tsuchikane K."/>
            <person name="Ohji S."/>
            <person name="Yamazoe A."/>
            <person name="Ichikawa N."/>
            <person name="Kimura A."/>
            <person name="Fujita N."/>
        </authorList>
    </citation>
    <scope>NUCLEOTIDE SEQUENCE [LARGE SCALE GENOMIC DNA]</scope>
    <source>
        <strain evidence="1 2">NBRC 106054</strain>
    </source>
</reference>
<dbReference type="CDD" id="cd03398">
    <property type="entry name" value="PAP2_haloperoxidase"/>
    <property type="match status" value="1"/>
</dbReference>
<dbReference type="InterPro" id="IPR036938">
    <property type="entry name" value="PAP2/HPO_sf"/>
</dbReference>
<dbReference type="EMBL" id="BBWV01000001">
    <property type="protein sequence ID" value="GAO41166.1"/>
    <property type="molecule type" value="Genomic_DNA"/>
</dbReference>
<dbReference type="SUPFAM" id="SSF48317">
    <property type="entry name" value="Acid phosphatase/Vanadium-dependent haloperoxidase"/>
    <property type="match status" value="1"/>
</dbReference>
<dbReference type="Proteomes" id="UP000033121">
    <property type="component" value="Unassembled WGS sequence"/>
</dbReference>
<evidence type="ECO:0000313" key="2">
    <source>
        <dbReference type="Proteomes" id="UP000033121"/>
    </source>
</evidence>
<organism evidence="1 2">
    <name type="scientific">Flavihumibacter petaseus NBRC 106054</name>
    <dbReference type="NCBI Taxonomy" id="1220578"/>
    <lineage>
        <taxon>Bacteria</taxon>
        <taxon>Pseudomonadati</taxon>
        <taxon>Bacteroidota</taxon>
        <taxon>Chitinophagia</taxon>
        <taxon>Chitinophagales</taxon>
        <taxon>Chitinophagaceae</taxon>
        <taxon>Flavihumibacter</taxon>
    </lineage>
</organism>